<keyword evidence="3" id="KW-1185">Reference proteome</keyword>
<organism evidence="2 3">
    <name type="scientific">Paracidovorax cattleyae</name>
    <dbReference type="NCBI Taxonomy" id="80868"/>
    <lineage>
        <taxon>Bacteria</taxon>
        <taxon>Pseudomonadati</taxon>
        <taxon>Pseudomonadota</taxon>
        <taxon>Betaproteobacteria</taxon>
        <taxon>Burkholderiales</taxon>
        <taxon>Comamonadaceae</taxon>
        <taxon>Paracidovorax</taxon>
    </lineage>
</organism>
<evidence type="ECO:0000256" key="1">
    <source>
        <dbReference type="SAM" id="Phobius"/>
    </source>
</evidence>
<evidence type="ECO:0000313" key="2">
    <source>
        <dbReference type="EMBL" id="SDO61522.1"/>
    </source>
</evidence>
<accession>A0A1H0L0G3</accession>
<evidence type="ECO:0000313" key="3">
    <source>
        <dbReference type="Proteomes" id="UP000199317"/>
    </source>
</evidence>
<keyword evidence="1" id="KW-1133">Transmembrane helix</keyword>
<protein>
    <submittedName>
        <fullName evidence="2">Uncharacterized protein</fullName>
    </submittedName>
</protein>
<gene>
    <name evidence="2" type="ORF">SAMN04489708_1028</name>
</gene>
<keyword evidence="1" id="KW-0472">Membrane</keyword>
<dbReference type="AlphaFoldDB" id="A0A1H0L0G3"/>
<reference evidence="3" key="1">
    <citation type="submission" date="2016-10" db="EMBL/GenBank/DDBJ databases">
        <authorList>
            <person name="Varghese N."/>
            <person name="Submissions S."/>
        </authorList>
    </citation>
    <scope>NUCLEOTIDE SEQUENCE [LARGE SCALE GENOMIC DNA]</scope>
    <source>
        <strain evidence="3">DSM 17101</strain>
    </source>
</reference>
<dbReference type="EMBL" id="FNJL01000002">
    <property type="protein sequence ID" value="SDO61522.1"/>
    <property type="molecule type" value="Genomic_DNA"/>
</dbReference>
<sequence>MRGGAEFCLRRHGSVSTPLLFVGAVASIVLSQVKALAISGVVASLRRRLMPR</sequence>
<name>A0A1H0L0G3_9BURK</name>
<feature type="transmembrane region" description="Helical" evidence="1">
    <location>
        <begin position="20"/>
        <end position="45"/>
    </location>
</feature>
<dbReference type="Proteomes" id="UP000199317">
    <property type="component" value="Unassembled WGS sequence"/>
</dbReference>
<keyword evidence="1" id="KW-0812">Transmembrane</keyword>
<dbReference type="RefSeq" id="WP_167361172.1">
    <property type="nucleotide sequence ID" value="NZ_FNJL01000002.1"/>
</dbReference>
<proteinExistence type="predicted"/>